<dbReference type="AlphaFoldDB" id="A0A8X6Q4I7"/>
<reference evidence="1" key="1">
    <citation type="submission" date="2020-08" db="EMBL/GenBank/DDBJ databases">
        <title>Multicomponent nature underlies the extraordinary mechanical properties of spider dragline silk.</title>
        <authorList>
            <person name="Kono N."/>
            <person name="Nakamura H."/>
            <person name="Mori M."/>
            <person name="Yoshida Y."/>
            <person name="Ohtoshi R."/>
            <person name="Malay A.D."/>
            <person name="Moran D.A.P."/>
            <person name="Tomita M."/>
            <person name="Numata K."/>
            <person name="Arakawa K."/>
        </authorList>
    </citation>
    <scope>NUCLEOTIDE SEQUENCE</scope>
</reference>
<keyword evidence="2" id="KW-1185">Reference proteome</keyword>
<dbReference type="Proteomes" id="UP000887013">
    <property type="component" value="Unassembled WGS sequence"/>
</dbReference>
<organism evidence="1 2">
    <name type="scientific">Nephila pilipes</name>
    <name type="common">Giant wood spider</name>
    <name type="synonym">Nephila maculata</name>
    <dbReference type="NCBI Taxonomy" id="299642"/>
    <lineage>
        <taxon>Eukaryota</taxon>
        <taxon>Metazoa</taxon>
        <taxon>Ecdysozoa</taxon>
        <taxon>Arthropoda</taxon>
        <taxon>Chelicerata</taxon>
        <taxon>Arachnida</taxon>
        <taxon>Araneae</taxon>
        <taxon>Araneomorphae</taxon>
        <taxon>Entelegynae</taxon>
        <taxon>Araneoidea</taxon>
        <taxon>Nephilidae</taxon>
        <taxon>Nephila</taxon>
    </lineage>
</organism>
<dbReference type="OrthoDB" id="6437334at2759"/>
<evidence type="ECO:0000313" key="1">
    <source>
        <dbReference type="EMBL" id="GFT95584.1"/>
    </source>
</evidence>
<evidence type="ECO:0000313" key="2">
    <source>
        <dbReference type="Proteomes" id="UP000887013"/>
    </source>
</evidence>
<name>A0A8X6Q4I7_NEPPI</name>
<sequence length="215" mass="24478">MDLPSDSVWGKYYINGVMANCLSSSIIDEYYSSSNTGTKVWTLTCAASRRLNIILAFHDDSSSLTFGKATCFASCRNRILRIWHNHFKQEEMERFLALASLGKAMECVAMHSSHSHYISNGGYTRFADWSFIHRLRLNLVQLNANKHQEPIPSNKLCRCCGAREETFSHAIMHSALRKPASRQYEALAGYWGDHNIQPELVPSTTFFLNRCHHPS</sequence>
<protein>
    <submittedName>
        <fullName evidence="1">Uncharacterized protein</fullName>
    </submittedName>
</protein>
<dbReference type="EMBL" id="BMAW01075209">
    <property type="protein sequence ID" value="GFT95584.1"/>
    <property type="molecule type" value="Genomic_DNA"/>
</dbReference>
<proteinExistence type="predicted"/>
<gene>
    <name evidence="1" type="primary">C0J52_17399</name>
    <name evidence="1" type="ORF">NPIL_51781</name>
</gene>
<accession>A0A8X6Q4I7</accession>
<comment type="caution">
    <text evidence="1">The sequence shown here is derived from an EMBL/GenBank/DDBJ whole genome shotgun (WGS) entry which is preliminary data.</text>
</comment>